<dbReference type="KEGG" id="ovi:T265_12909"/>
<dbReference type="AlphaFoldDB" id="A0A074ZWF4"/>
<gene>
    <name evidence="1" type="ORF">T265_12909</name>
</gene>
<feature type="non-terminal residue" evidence="1">
    <location>
        <position position="283"/>
    </location>
</feature>
<dbReference type="EMBL" id="KL596641">
    <property type="protein sequence ID" value="KER31788.1"/>
    <property type="molecule type" value="Genomic_DNA"/>
</dbReference>
<dbReference type="Proteomes" id="UP000054324">
    <property type="component" value="Unassembled WGS sequence"/>
</dbReference>
<reference evidence="1 2" key="1">
    <citation type="submission" date="2013-11" db="EMBL/GenBank/DDBJ databases">
        <title>Opisthorchis viverrini - life in the bile duct.</title>
        <authorList>
            <person name="Young N.D."/>
            <person name="Nagarajan N."/>
            <person name="Lin S.J."/>
            <person name="Korhonen P.K."/>
            <person name="Jex A.R."/>
            <person name="Hall R.S."/>
            <person name="Safavi-Hemami H."/>
            <person name="Kaewkong W."/>
            <person name="Bertrand D."/>
            <person name="Gao S."/>
            <person name="Seet Q."/>
            <person name="Wongkham S."/>
            <person name="Teh B.T."/>
            <person name="Wongkham C."/>
            <person name="Intapan P.M."/>
            <person name="Maleewong W."/>
            <person name="Yang X."/>
            <person name="Hu M."/>
            <person name="Wang Z."/>
            <person name="Hofmann A."/>
            <person name="Sternberg P.W."/>
            <person name="Tan P."/>
            <person name="Wang J."/>
            <person name="Gasser R.B."/>
        </authorList>
    </citation>
    <scope>NUCLEOTIDE SEQUENCE [LARGE SCALE GENOMIC DNA]</scope>
</reference>
<protein>
    <submittedName>
        <fullName evidence="1">Uncharacterized protein</fullName>
    </submittedName>
</protein>
<evidence type="ECO:0000313" key="1">
    <source>
        <dbReference type="EMBL" id="KER31788.1"/>
    </source>
</evidence>
<feature type="non-terminal residue" evidence="1">
    <location>
        <position position="1"/>
    </location>
</feature>
<dbReference type="CTD" id="20327077"/>
<dbReference type="GeneID" id="20327077"/>
<organism evidence="1 2">
    <name type="scientific">Opisthorchis viverrini</name>
    <name type="common">Southeast Asian liver fluke</name>
    <dbReference type="NCBI Taxonomy" id="6198"/>
    <lineage>
        <taxon>Eukaryota</taxon>
        <taxon>Metazoa</taxon>
        <taxon>Spiralia</taxon>
        <taxon>Lophotrochozoa</taxon>
        <taxon>Platyhelminthes</taxon>
        <taxon>Trematoda</taxon>
        <taxon>Digenea</taxon>
        <taxon>Opisthorchiida</taxon>
        <taxon>Opisthorchiata</taxon>
        <taxon>Opisthorchiidae</taxon>
        <taxon>Opisthorchis</taxon>
    </lineage>
</organism>
<sequence length="283" mass="32664">QLNVLYQAASCFSRYDNRDIAIHVYPSNALLISEKRICKQIWFCERLTWNIAQSIAYGVFKQLNVLHQAAPCFRRYDIRNITIRTCIPRVSVNLMFYLNTSCTNLAKYSCLHTNLVLMGDSPETQLNLTFMMFQVEGAGHSRKSATNCVNTRLLRICQQPTTGFALLAALRVTECAAPGRLMFQLIRCSMYRDKCESLTELNEFANECIFANFYNQFIKVFVRPAFAGGVAITCSSCKSEFRGGQCYAKPTSSDKTEIRVQRFHRVNQQEYYWRQDKKLFTQE</sequence>
<proteinExistence type="predicted"/>
<keyword evidence="2" id="KW-1185">Reference proteome</keyword>
<accession>A0A074ZWF4</accession>
<dbReference type="STRING" id="6198.A0A074ZWF4"/>
<name>A0A074ZWF4_OPIVI</name>
<evidence type="ECO:0000313" key="2">
    <source>
        <dbReference type="Proteomes" id="UP000054324"/>
    </source>
</evidence>
<dbReference type="RefSeq" id="XP_009164481.1">
    <property type="nucleotide sequence ID" value="XM_009166217.1"/>
</dbReference>